<gene>
    <name evidence="11" type="ORF">A8806_107264</name>
</gene>
<dbReference type="GO" id="GO:0005886">
    <property type="term" value="C:plasma membrane"/>
    <property type="evidence" value="ECO:0007669"/>
    <property type="project" value="UniProtKB-SubCell"/>
</dbReference>
<dbReference type="PROSITE" id="PS50893">
    <property type="entry name" value="ABC_TRANSPORTER_2"/>
    <property type="match status" value="2"/>
</dbReference>
<name>A0A2Y9BEA6_9FIRM</name>
<evidence type="ECO:0000256" key="8">
    <source>
        <dbReference type="ARBA" id="ARBA00022967"/>
    </source>
</evidence>
<feature type="domain" description="ABC transporter" evidence="10">
    <location>
        <begin position="6"/>
        <end position="243"/>
    </location>
</feature>
<dbReference type="AlphaFoldDB" id="A0A2Y9BEA6"/>
<dbReference type="InterPro" id="IPR003439">
    <property type="entry name" value="ABC_transporter-like_ATP-bd"/>
</dbReference>
<dbReference type="Pfam" id="PF00005">
    <property type="entry name" value="ABC_tran"/>
    <property type="match status" value="2"/>
</dbReference>
<organism evidence="11 12">
    <name type="scientific">Faecalicatena orotica</name>
    <dbReference type="NCBI Taxonomy" id="1544"/>
    <lineage>
        <taxon>Bacteria</taxon>
        <taxon>Bacillati</taxon>
        <taxon>Bacillota</taxon>
        <taxon>Clostridia</taxon>
        <taxon>Lachnospirales</taxon>
        <taxon>Lachnospiraceae</taxon>
        <taxon>Faecalicatena</taxon>
    </lineage>
</organism>
<reference evidence="11 12" key="1">
    <citation type="submission" date="2018-05" db="EMBL/GenBank/DDBJ databases">
        <title>The Hungate 1000. A catalogue of reference genomes from the rumen microbiome.</title>
        <authorList>
            <person name="Kelly W."/>
        </authorList>
    </citation>
    <scope>NUCLEOTIDE SEQUENCE [LARGE SCALE GENOMIC DNA]</scope>
    <source>
        <strain evidence="11 12">NLAE-zl-C242</strain>
    </source>
</reference>
<protein>
    <submittedName>
        <fullName evidence="11">Monosaccharide ABC transporter ATP-binding protein (CUT2 family)</fullName>
    </submittedName>
</protein>
<feature type="domain" description="ABC transporter" evidence="10">
    <location>
        <begin position="255"/>
        <end position="496"/>
    </location>
</feature>
<accession>A0A2Y9BEA6</accession>
<keyword evidence="4" id="KW-0762">Sugar transport</keyword>
<keyword evidence="12" id="KW-1185">Reference proteome</keyword>
<dbReference type="GO" id="GO:0016887">
    <property type="term" value="F:ATP hydrolysis activity"/>
    <property type="evidence" value="ECO:0007669"/>
    <property type="project" value="InterPro"/>
</dbReference>
<dbReference type="Proteomes" id="UP000245845">
    <property type="component" value="Unassembled WGS sequence"/>
</dbReference>
<keyword evidence="5" id="KW-0677">Repeat</keyword>
<dbReference type="InterPro" id="IPR017871">
    <property type="entry name" value="ABC_transporter-like_CS"/>
</dbReference>
<keyword evidence="3" id="KW-1003">Cell membrane</keyword>
<dbReference type="InterPro" id="IPR050107">
    <property type="entry name" value="ABC_carbohydrate_import_ATPase"/>
</dbReference>
<dbReference type="CDD" id="cd03215">
    <property type="entry name" value="ABC_Carb_Monos_II"/>
    <property type="match status" value="1"/>
</dbReference>
<comment type="subcellular location">
    <subcellularLocation>
        <location evidence="1">Cell membrane</location>
        <topology evidence="1">Peripheral membrane protein</topology>
    </subcellularLocation>
</comment>
<evidence type="ECO:0000256" key="5">
    <source>
        <dbReference type="ARBA" id="ARBA00022737"/>
    </source>
</evidence>
<dbReference type="GO" id="GO:0005524">
    <property type="term" value="F:ATP binding"/>
    <property type="evidence" value="ECO:0007669"/>
    <property type="project" value="UniProtKB-KW"/>
</dbReference>
<dbReference type="PROSITE" id="PS00211">
    <property type="entry name" value="ABC_TRANSPORTER_1"/>
    <property type="match status" value="1"/>
</dbReference>
<evidence type="ECO:0000256" key="7">
    <source>
        <dbReference type="ARBA" id="ARBA00022840"/>
    </source>
</evidence>
<evidence type="ECO:0000313" key="12">
    <source>
        <dbReference type="Proteomes" id="UP000245845"/>
    </source>
</evidence>
<dbReference type="Gene3D" id="3.40.50.300">
    <property type="entry name" value="P-loop containing nucleotide triphosphate hydrolases"/>
    <property type="match status" value="2"/>
</dbReference>
<evidence type="ECO:0000256" key="2">
    <source>
        <dbReference type="ARBA" id="ARBA00022448"/>
    </source>
</evidence>
<evidence type="ECO:0000256" key="3">
    <source>
        <dbReference type="ARBA" id="ARBA00022475"/>
    </source>
</evidence>
<dbReference type="InterPro" id="IPR003593">
    <property type="entry name" value="AAA+_ATPase"/>
</dbReference>
<dbReference type="SMART" id="SM00382">
    <property type="entry name" value="AAA"/>
    <property type="match status" value="2"/>
</dbReference>
<evidence type="ECO:0000256" key="6">
    <source>
        <dbReference type="ARBA" id="ARBA00022741"/>
    </source>
</evidence>
<keyword evidence="2" id="KW-0813">Transport</keyword>
<dbReference type="CDD" id="cd03216">
    <property type="entry name" value="ABC_Carb_Monos_I"/>
    <property type="match status" value="1"/>
</dbReference>
<dbReference type="FunFam" id="3.40.50.300:FF:000127">
    <property type="entry name" value="Ribose import ATP-binding protein RbsA"/>
    <property type="match status" value="1"/>
</dbReference>
<keyword evidence="8" id="KW-1278">Translocase</keyword>
<evidence type="ECO:0000259" key="10">
    <source>
        <dbReference type="PROSITE" id="PS50893"/>
    </source>
</evidence>
<evidence type="ECO:0000313" key="11">
    <source>
        <dbReference type="EMBL" id="PWJ29114.1"/>
    </source>
</evidence>
<dbReference type="PANTHER" id="PTHR43790">
    <property type="entry name" value="CARBOHYDRATE TRANSPORT ATP-BINDING PROTEIN MG119-RELATED"/>
    <property type="match status" value="1"/>
</dbReference>
<proteinExistence type="predicted"/>
<sequence length="503" mass="56296">MQEELLKMEGICKAFPGVRALDEAAITVKRGEIHALMGENGAGKSTLMKVLNGLLTPDKGHIWFNGEEIHVENPASALKKGIAMIYQELNPVRDMTVAENIFLGREFTRGKGIFVDRKKGEEEAEVLLKKFELDIRPGAKMRGLSLAKMQMIEIVKAVSSGAKLIVMDEPTSSLTDDEIRVLFKKILELKKEQVSIVYISHRMEEIFEIADTVTVMRDGKYIDTKRVGEIDKNTLIHMMVGRELSNIFPKVPVEIKEPVLEVKHFNSRRFFDISFHVRKGEILGFYGLVGAGRSEVFKSIFGMDSYESGEIIVDGKTRDIKNPHQAIEAGIAMVTEDRKEYGLVLCRSIRENIALPNLDRFAGKLFLDGRKEEKECKDIAGKISVKMSSMNQLAGNLSGGNQQKVVLSKWLIQNPKILVLDEPTRGIDVGAKAEIHSLMCEFAKQGMAIIMISSELPEVMGMSDRIMVMGEGRIKGEFRYGEYSQDEILACALGGKEYVNNEE</sequence>
<comment type="caution">
    <text evidence="11">The sequence shown here is derived from an EMBL/GenBank/DDBJ whole genome shotgun (WGS) entry which is preliminary data.</text>
</comment>
<dbReference type="InterPro" id="IPR027417">
    <property type="entry name" value="P-loop_NTPase"/>
</dbReference>
<evidence type="ECO:0000256" key="9">
    <source>
        <dbReference type="ARBA" id="ARBA00023136"/>
    </source>
</evidence>
<evidence type="ECO:0000256" key="1">
    <source>
        <dbReference type="ARBA" id="ARBA00004202"/>
    </source>
</evidence>
<dbReference type="SUPFAM" id="SSF52540">
    <property type="entry name" value="P-loop containing nucleoside triphosphate hydrolases"/>
    <property type="match status" value="2"/>
</dbReference>
<dbReference type="OrthoDB" id="9771863at2"/>
<keyword evidence="7 11" id="KW-0067">ATP-binding</keyword>
<dbReference type="EMBL" id="QGDL01000007">
    <property type="protein sequence ID" value="PWJ29114.1"/>
    <property type="molecule type" value="Genomic_DNA"/>
</dbReference>
<keyword evidence="6" id="KW-0547">Nucleotide-binding</keyword>
<keyword evidence="9" id="KW-0472">Membrane</keyword>
<dbReference type="PANTHER" id="PTHR43790:SF3">
    <property type="entry name" value="D-ALLOSE IMPORT ATP-BINDING PROTEIN ALSA-RELATED"/>
    <property type="match status" value="1"/>
</dbReference>
<evidence type="ECO:0000256" key="4">
    <source>
        <dbReference type="ARBA" id="ARBA00022597"/>
    </source>
</evidence>